<name>A0A8J6TSW4_9FLAO</name>
<keyword evidence="1 2" id="KW-0238">DNA-binding</keyword>
<dbReference type="GO" id="GO:0006260">
    <property type="term" value="P:DNA replication"/>
    <property type="evidence" value="ECO:0007669"/>
    <property type="project" value="InterPro"/>
</dbReference>
<dbReference type="AlphaFoldDB" id="A0A8J6TSW4"/>
<comment type="caution">
    <text evidence="4">The sequence shown here is derived from an EMBL/GenBank/DDBJ whole genome shotgun (WGS) entry which is preliminary data.</text>
</comment>
<sequence length="108" mass="12385">MTTIRNHVTLIGSIASDNRIMQFENGNKIVRFDVTTEKQYRANNGKIREGREWHKAFAWGNIAGFIEQFGEKGKKVAIHGRLITRSYFNPEGVKRTITEVEVKHILGL</sequence>
<dbReference type="GO" id="GO:0003697">
    <property type="term" value="F:single-stranded DNA binding"/>
    <property type="evidence" value="ECO:0007669"/>
    <property type="project" value="InterPro"/>
</dbReference>
<evidence type="ECO:0000256" key="1">
    <source>
        <dbReference type="ARBA" id="ARBA00023125"/>
    </source>
</evidence>
<dbReference type="SUPFAM" id="SSF50249">
    <property type="entry name" value="Nucleic acid-binding proteins"/>
    <property type="match status" value="1"/>
</dbReference>
<evidence type="ECO:0000256" key="3">
    <source>
        <dbReference type="RuleBase" id="RU000524"/>
    </source>
</evidence>
<dbReference type="InterPro" id="IPR011344">
    <property type="entry name" value="ssDNA-bd"/>
</dbReference>
<dbReference type="PANTHER" id="PTHR10302">
    <property type="entry name" value="SINGLE-STRANDED DNA-BINDING PROTEIN"/>
    <property type="match status" value="1"/>
</dbReference>
<dbReference type="NCBIfam" id="TIGR00621">
    <property type="entry name" value="ssb"/>
    <property type="match status" value="1"/>
</dbReference>
<dbReference type="RefSeq" id="WP_163489943.1">
    <property type="nucleotide sequence ID" value="NZ_JACVEL010000004.1"/>
</dbReference>
<dbReference type="EMBL" id="JACVEL010000004">
    <property type="protein sequence ID" value="MBC9812562.1"/>
    <property type="molecule type" value="Genomic_DNA"/>
</dbReference>
<evidence type="ECO:0000313" key="5">
    <source>
        <dbReference type="Proteomes" id="UP000652681"/>
    </source>
</evidence>
<dbReference type="InterPro" id="IPR012340">
    <property type="entry name" value="NA-bd_OB-fold"/>
</dbReference>
<dbReference type="PROSITE" id="PS50935">
    <property type="entry name" value="SSB"/>
    <property type="match status" value="1"/>
</dbReference>
<reference evidence="4" key="1">
    <citation type="submission" date="2020-09" db="EMBL/GenBank/DDBJ databases">
        <title>Taishania pollutisoli gen. nov., sp. nov., Isolated from Tetrabromobisphenol A-Contaminated Soil.</title>
        <authorList>
            <person name="Chen Q."/>
        </authorList>
    </citation>
    <scope>NUCLEOTIDE SEQUENCE</scope>
    <source>
        <strain evidence="4">CZZ-1</strain>
    </source>
</reference>
<proteinExistence type="predicted"/>
<dbReference type="CDD" id="cd04496">
    <property type="entry name" value="SSB_OBF"/>
    <property type="match status" value="1"/>
</dbReference>
<protein>
    <recommendedName>
        <fullName evidence="2 3">Single-stranded DNA-binding protein</fullName>
    </recommendedName>
</protein>
<dbReference type="GO" id="GO:0009295">
    <property type="term" value="C:nucleoid"/>
    <property type="evidence" value="ECO:0007669"/>
    <property type="project" value="TreeGrafter"/>
</dbReference>
<accession>A0A8J6TSW4</accession>
<dbReference type="InterPro" id="IPR000424">
    <property type="entry name" value="Primosome_PriB/ssb"/>
</dbReference>
<dbReference type="Gene3D" id="2.40.50.140">
    <property type="entry name" value="Nucleic acid-binding proteins"/>
    <property type="match status" value="1"/>
</dbReference>
<dbReference type="PANTHER" id="PTHR10302:SF0">
    <property type="entry name" value="SINGLE-STRANDED DNA-BINDING PROTEIN, MITOCHONDRIAL"/>
    <property type="match status" value="1"/>
</dbReference>
<keyword evidence="5" id="KW-1185">Reference proteome</keyword>
<dbReference type="Proteomes" id="UP000652681">
    <property type="component" value="Unassembled WGS sequence"/>
</dbReference>
<evidence type="ECO:0000256" key="2">
    <source>
        <dbReference type="PIRNR" id="PIRNR002070"/>
    </source>
</evidence>
<organism evidence="4 5">
    <name type="scientific">Taishania pollutisoli</name>
    <dbReference type="NCBI Taxonomy" id="2766479"/>
    <lineage>
        <taxon>Bacteria</taxon>
        <taxon>Pseudomonadati</taxon>
        <taxon>Bacteroidota</taxon>
        <taxon>Flavobacteriia</taxon>
        <taxon>Flavobacteriales</taxon>
        <taxon>Crocinitomicaceae</taxon>
        <taxon>Taishania</taxon>
    </lineage>
</organism>
<dbReference type="PIRSF" id="PIRSF002070">
    <property type="entry name" value="SSB"/>
    <property type="match status" value="1"/>
</dbReference>
<evidence type="ECO:0000313" key="4">
    <source>
        <dbReference type="EMBL" id="MBC9812562.1"/>
    </source>
</evidence>
<gene>
    <name evidence="4" type="primary">ssb</name>
    <name evidence="4" type="ORF">H9Y05_08780</name>
</gene>
<dbReference type="Pfam" id="PF00436">
    <property type="entry name" value="SSB"/>
    <property type="match status" value="1"/>
</dbReference>